<feature type="region of interest" description="Disordered" evidence="1">
    <location>
        <begin position="1"/>
        <end position="47"/>
    </location>
</feature>
<proteinExistence type="predicted"/>
<name>A0AAV2EBV6_9ROSI</name>
<gene>
    <name evidence="2" type="ORF">LTRI10_LOCUS24703</name>
</gene>
<keyword evidence="3" id="KW-1185">Reference proteome</keyword>
<dbReference type="Proteomes" id="UP001497516">
    <property type="component" value="Chromosome 4"/>
</dbReference>
<dbReference type="InterPro" id="IPR035979">
    <property type="entry name" value="RBD_domain_sf"/>
</dbReference>
<feature type="compositionally biased region" description="Polar residues" evidence="1">
    <location>
        <begin position="9"/>
        <end position="24"/>
    </location>
</feature>
<feature type="compositionally biased region" description="Gly residues" evidence="1">
    <location>
        <begin position="27"/>
        <end position="45"/>
    </location>
</feature>
<evidence type="ECO:0000313" key="3">
    <source>
        <dbReference type="Proteomes" id="UP001497516"/>
    </source>
</evidence>
<protein>
    <submittedName>
        <fullName evidence="2">Uncharacterized protein</fullName>
    </submittedName>
</protein>
<evidence type="ECO:0000313" key="2">
    <source>
        <dbReference type="EMBL" id="CAL1383426.1"/>
    </source>
</evidence>
<sequence>MKDAIEGINGQNLDGRNITVNEAQSRSGGGGFRNGGPREGGGGDGYSRVTVATTAVDTVVFGTAVMAVVVTEAAVMAIPATLPGAVMPRTETGGARWRDL</sequence>
<dbReference type="SUPFAM" id="SSF54928">
    <property type="entry name" value="RNA-binding domain, RBD"/>
    <property type="match status" value="1"/>
</dbReference>
<dbReference type="EMBL" id="OZ034817">
    <property type="protein sequence ID" value="CAL1383426.1"/>
    <property type="molecule type" value="Genomic_DNA"/>
</dbReference>
<dbReference type="AlphaFoldDB" id="A0AAV2EBV6"/>
<dbReference type="GO" id="GO:0003676">
    <property type="term" value="F:nucleic acid binding"/>
    <property type="evidence" value="ECO:0007669"/>
    <property type="project" value="InterPro"/>
</dbReference>
<reference evidence="2 3" key="1">
    <citation type="submission" date="2024-04" db="EMBL/GenBank/DDBJ databases">
        <authorList>
            <person name="Fracassetti M."/>
        </authorList>
    </citation>
    <scope>NUCLEOTIDE SEQUENCE [LARGE SCALE GENOMIC DNA]</scope>
</reference>
<dbReference type="Gene3D" id="3.30.70.330">
    <property type="match status" value="1"/>
</dbReference>
<accession>A0AAV2EBV6</accession>
<dbReference type="InterPro" id="IPR012677">
    <property type="entry name" value="Nucleotide-bd_a/b_plait_sf"/>
</dbReference>
<evidence type="ECO:0000256" key="1">
    <source>
        <dbReference type="SAM" id="MobiDB-lite"/>
    </source>
</evidence>
<organism evidence="2 3">
    <name type="scientific">Linum trigynum</name>
    <dbReference type="NCBI Taxonomy" id="586398"/>
    <lineage>
        <taxon>Eukaryota</taxon>
        <taxon>Viridiplantae</taxon>
        <taxon>Streptophyta</taxon>
        <taxon>Embryophyta</taxon>
        <taxon>Tracheophyta</taxon>
        <taxon>Spermatophyta</taxon>
        <taxon>Magnoliopsida</taxon>
        <taxon>eudicotyledons</taxon>
        <taxon>Gunneridae</taxon>
        <taxon>Pentapetalae</taxon>
        <taxon>rosids</taxon>
        <taxon>fabids</taxon>
        <taxon>Malpighiales</taxon>
        <taxon>Linaceae</taxon>
        <taxon>Linum</taxon>
    </lineage>
</organism>